<dbReference type="AlphaFoldDB" id="A0A218W9V9"/>
<sequence>MGKEMAKLGFEEGLGRERDSGHGWDPERMMLSSSPAASEISSSRNIVKSAVSKSTEFNSTCDSTFTHCFFVTQPAFPYQLLAASARLPRFLSSPPVHRWVPSPPSRSQIDLALSLVLRRTNPPPPLPDDPQILGQAEFKQ</sequence>
<dbReference type="Proteomes" id="UP000233551">
    <property type="component" value="Unassembled WGS sequence"/>
</dbReference>
<feature type="region of interest" description="Disordered" evidence="1">
    <location>
        <begin position="1"/>
        <end position="37"/>
    </location>
</feature>
<dbReference type="PANTHER" id="PTHR36743:SF1">
    <property type="entry name" value="OS04G0495300 PROTEIN"/>
    <property type="match status" value="1"/>
</dbReference>
<name>A0A218W9V9_PUNGR</name>
<dbReference type="EMBL" id="MTKT01004939">
    <property type="protein sequence ID" value="OWM69001.1"/>
    <property type="molecule type" value="Genomic_DNA"/>
</dbReference>
<evidence type="ECO:0000313" key="3">
    <source>
        <dbReference type="EMBL" id="PKI40523.1"/>
    </source>
</evidence>
<comment type="caution">
    <text evidence="2">The sequence shown here is derived from an EMBL/GenBank/DDBJ whole genome shotgun (WGS) entry which is preliminary data.</text>
</comment>
<reference evidence="3 5" key="3">
    <citation type="submission" date="2017-11" db="EMBL/GenBank/DDBJ databases">
        <title>De-novo sequencing of pomegranate (Punica granatum L.) genome.</title>
        <authorList>
            <person name="Akparov Z."/>
            <person name="Amiraslanov A."/>
            <person name="Hajiyeva S."/>
            <person name="Abbasov M."/>
            <person name="Kaur K."/>
            <person name="Hamwieh A."/>
            <person name="Solovyev V."/>
            <person name="Salamov A."/>
            <person name="Braich B."/>
            <person name="Kosarev P."/>
            <person name="Mahmoud A."/>
            <person name="Hajiyev E."/>
            <person name="Babayeva S."/>
            <person name="Izzatullayeva V."/>
            <person name="Mammadov A."/>
            <person name="Mammadov A."/>
            <person name="Sharifova S."/>
            <person name="Ojaghi J."/>
            <person name="Eynullazada K."/>
            <person name="Bayramov B."/>
            <person name="Abdulazimova A."/>
            <person name="Shahmuradov I."/>
        </authorList>
    </citation>
    <scope>NUCLEOTIDE SEQUENCE [LARGE SCALE GENOMIC DNA]</scope>
    <source>
        <strain evidence="3">AG2017</strain>
        <strain evidence="5">cv. AG2017</strain>
        <tissue evidence="3">Leaf</tissue>
    </source>
</reference>
<evidence type="ECO:0000313" key="4">
    <source>
        <dbReference type="Proteomes" id="UP000197138"/>
    </source>
</evidence>
<reference evidence="2" key="2">
    <citation type="submission" date="2017-06" db="EMBL/GenBank/DDBJ databases">
        <title>The pomegranate genome and the genomics of punicalagin biosynthesis.</title>
        <authorList>
            <person name="Xu C."/>
        </authorList>
    </citation>
    <scope>NUCLEOTIDE SEQUENCE [LARGE SCALE GENOMIC DNA]</scope>
    <source>
        <tissue evidence="2">Fresh leaf</tissue>
    </source>
</reference>
<organism evidence="2 4">
    <name type="scientific">Punica granatum</name>
    <name type="common">Pomegranate</name>
    <dbReference type="NCBI Taxonomy" id="22663"/>
    <lineage>
        <taxon>Eukaryota</taxon>
        <taxon>Viridiplantae</taxon>
        <taxon>Streptophyta</taxon>
        <taxon>Embryophyta</taxon>
        <taxon>Tracheophyta</taxon>
        <taxon>Spermatophyta</taxon>
        <taxon>Magnoliopsida</taxon>
        <taxon>eudicotyledons</taxon>
        <taxon>Gunneridae</taxon>
        <taxon>Pentapetalae</taxon>
        <taxon>rosids</taxon>
        <taxon>malvids</taxon>
        <taxon>Myrtales</taxon>
        <taxon>Lythraceae</taxon>
        <taxon>Punica</taxon>
    </lineage>
</organism>
<accession>A0A218W9V9</accession>
<dbReference type="Proteomes" id="UP000197138">
    <property type="component" value="Unassembled WGS sequence"/>
</dbReference>
<protein>
    <submittedName>
        <fullName evidence="2">Uncharacterized protein</fullName>
    </submittedName>
</protein>
<feature type="compositionally biased region" description="Basic and acidic residues" evidence="1">
    <location>
        <begin position="1"/>
        <end position="28"/>
    </location>
</feature>
<evidence type="ECO:0000313" key="5">
    <source>
        <dbReference type="Proteomes" id="UP000233551"/>
    </source>
</evidence>
<evidence type="ECO:0000256" key="1">
    <source>
        <dbReference type="SAM" id="MobiDB-lite"/>
    </source>
</evidence>
<gene>
    <name evidence="2" type="ORF">CDL15_Pgr025188</name>
    <name evidence="3" type="ORF">CRG98_039083</name>
</gene>
<dbReference type="EMBL" id="PGOL01003536">
    <property type="protein sequence ID" value="PKI40523.1"/>
    <property type="molecule type" value="Genomic_DNA"/>
</dbReference>
<keyword evidence="5" id="KW-1185">Reference proteome</keyword>
<dbReference type="PANTHER" id="PTHR36743">
    <property type="entry name" value="OS04G0495300 PROTEIN"/>
    <property type="match status" value="1"/>
</dbReference>
<feature type="region of interest" description="Disordered" evidence="1">
    <location>
        <begin position="120"/>
        <end position="140"/>
    </location>
</feature>
<proteinExistence type="predicted"/>
<evidence type="ECO:0000313" key="2">
    <source>
        <dbReference type="EMBL" id="OWM69001.1"/>
    </source>
</evidence>
<reference evidence="4" key="1">
    <citation type="journal article" date="2017" name="Plant J.">
        <title>The pomegranate (Punica granatum L.) genome and the genomics of punicalagin biosynthesis.</title>
        <authorList>
            <person name="Qin G."/>
            <person name="Xu C."/>
            <person name="Ming R."/>
            <person name="Tang H."/>
            <person name="Guyot R."/>
            <person name="Kramer E.M."/>
            <person name="Hu Y."/>
            <person name="Yi X."/>
            <person name="Qi Y."/>
            <person name="Xu X."/>
            <person name="Gao Z."/>
            <person name="Pan H."/>
            <person name="Jian J."/>
            <person name="Tian Y."/>
            <person name="Yue Z."/>
            <person name="Xu Y."/>
        </authorList>
    </citation>
    <scope>NUCLEOTIDE SEQUENCE [LARGE SCALE GENOMIC DNA]</scope>
    <source>
        <strain evidence="4">cv. Dabenzi</strain>
    </source>
</reference>